<comment type="caution">
    <text evidence="2">The sequence shown here is derived from an EMBL/GenBank/DDBJ whole genome shotgun (WGS) entry which is preliminary data.</text>
</comment>
<evidence type="ECO:0000256" key="1">
    <source>
        <dbReference type="SAM" id="MobiDB-lite"/>
    </source>
</evidence>
<keyword evidence="3" id="KW-1185">Reference proteome</keyword>
<proteinExistence type="predicted"/>
<evidence type="ECO:0000313" key="2">
    <source>
        <dbReference type="EMBL" id="KAK9681799.1"/>
    </source>
</evidence>
<feature type="compositionally biased region" description="Basic residues" evidence="1">
    <location>
        <begin position="70"/>
        <end position="88"/>
    </location>
</feature>
<feature type="region of interest" description="Disordered" evidence="1">
    <location>
        <begin position="66"/>
        <end position="99"/>
    </location>
</feature>
<dbReference type="Proteomes" id="UP001443914">
    <property type="component" value="Unassembled WGS sequence"/>
</dbReference>
<evidence type="ECO:0000313" key="3">
    <source>
        <dbReference type="Proteomes" id="UP001443914"/>
    </source>
</evidence>
<organism evidence="2 3">
    <name type="scientific">Saponaria officinalis</name>
    <name type="common">Common soapwort</name>
    <name type="synonym">Lychnis saponaria</name>
    <dbReference type="NCBI Taxonomy" id="3572"/>
    <lineage>
        <taxon>Eukaryota</taxon>
        <taxon>Viridiplantae</taxon>
        <taxon>Streptophyta</taxon>
        <taxon>Embryophyta</taxon>
        <taxon>Tracheophyta</taxon>
        <taxon>Spermatophyta</taxon>
        <taxon>Magnoliopsida</taxon>
        <taxon>eudicotyledons</taxon>
        <taxon>Gunneridae</taxon>
        <taxon>Pentapetalae</taxon>
        <taxon>Caryophyllales</taxon>
        <taxon>Caryophyllaceae</taxon>
        <taxon>Caryophylleae</taxon>
        <taxon>Saponaria</taxon>
    </lineage>
</organism>
<dbReference type="AlphaFoldDB" id="A0AAW1I058"/>
<protein>
    <submittedName>
        <fullName evidence="2">Uncharacterized protein</fullName>
    </submittedName>
</protein>
<accession>A0AAW1I058</accession>
<dbReference type="EMBL" id="JBDFQZ010000010">
    <property type="protein sequence ID" value="KAK9681799.1"/>
    <property type="molecule type" value="Genomic_DNA"/>
</dbReference>
<sequence>MYLYHYHLTINHRSSPPIHRCPPPPNHHNKVVLLTTTKLTSIHQNHVCQMNTTHYQNPTNFSGDLVSQHSGHHQAPSHHINHTVRHLKQAPPTTSLHHY</sequence>
<gene>
    <name evidence="2" type="ORF">RND81_10G028600</name>
</gene>
<reference evidence="2" key="1">
    <citation type="submission" date="2024-03" db="EMBL/GenBank/DDBJ databases">
        <title>WGS assembly of Saponaria officinalis var. Norfolk2.</title>
        <authorList>
            <person name="Jenkins J."/>
            <person name="Shu S."/>
            <person name="Grimwood J."/>
            <person name="Barry K."/>
            <person name="Goodstein D."/>
            <person name="Schmutz J."/>
            <person name="Leebens-Mack J."/>
            <person name="Osbourn A."/>
        </authorList>
    </citation>
    <scope>NUCLEOTIDE SEQUENCE [LARGE SCALE GENOMIC DNA]</scope>
    <source>
        <strain evidence="2">JIC</strain>
    </source>
</reference>
<name>A0AAW1I058_SAPOF</name>